<comment type="caution">
    <text evidence="1">The sequence shown here is derived from an EMBL/GenBank/DDBJ whole genome shotgun (WGS) entry which is preliminary data.</text>
</comment>
<evidence type="ECO:0000313" key="2">
    <source>
        <dbReference type="Proteomes" id="UP001060215"/>
    </source>
</evidence>
<reference evidence="1 2" key="1">
    <citation type="journal article" date="2022" name="Plant J.">
        <title>Chromosome-level genome of Camellia lanceoleosa provides a valuable resource for understanding genome evolution and self-incompatibility.</title>
        <authorList>
            <person name="Gong W."/>
            <person name="Xiao S."/>
            <person name="Wang L."/>
            <person name="Liao Z."/>
            <person name="Chang Y."/>
            <person name="Mo W."/>
            <person name="Hu G."/>
            <person name="Li W."/>
            <person name="Zhao G."/>
            <person name="Zhu H."/>
            <person name="Hu X."/>
            <person name="Ji K."/>
            <person name="Xiang X."/>
            <person name="Song Q."/>
            <person name="Yuan D."/>
            <person name="Jin S."/>
            <person name="Zhang L."/>
        </authorList>
    </citation>
    <scope>NUCLEOTIDE SEQUENCE [LARGE SCALE GENOMIC DNA]</scope>
    <source>
        <strain evidence="1">SQ_2022a</strain>
    </source>
</reference>
<evidence type="ECO:0000313" key="1">
    <source>
        <dbReference type="EMBL" id="KAI8024467.1"/>
    </source>
</evidence>
<sequence>MDVKQSSCGAAVAAELPWKTRLAVHLGSFLLDVCRLSHRILRFVRNLEPKSPPSSKAINGVSSSDITVHPSITLRFRLHLPSSSSSSPTTLLPLLLYFHGGFLCSAANSNLDLFAATSLISSHRRLRQLPPPPTTATHPNRTTVLKPTNSSTPITPPYYPLTLISTFVFSPATAPAAT</sequence>
<protein>
    <submittedName>
        <fullName evidence="1">Carboxylesterase 13</fullName>
    </submittedName>
</protein>
<keyword evidence="2" id="KW-1185">Reference proteome</keyword>
<accession>A0ACC0IEX9</accession>
<name>A0ACC0IEX9_9ERIC</name>
<proteinExistence type="predicted"/>
<gene>
    <name evidence="1" type="ORF">LOK49_LG03G03244</name>
</gene>
<organism evidence="1 2">
    <name type="scientific">Camellia lanceoleosa</name>
    <dbReference type="NCBI Taxonomy" id="1840588"/>
    <lineage>
        <taxon>Eukaryota</taxon>
        <taxon>Viridiplantae</taxon>
        <taxon>Streptophyta</taxon>
        <taxon>Embryophyta</taxon>
        <taxon>Tracheophyta</taxon>
        <taxon>Spermatophyta</taxon>
        <taxon>Magnoliopsida</taxon>
        <taxon>eudicotyledons</taxon>
        <taxon>Gunneridae</taxon>
        <taxon>Pentapetalae</taxon>
        <taxon>asterids</taxon>
        <taxon>Ericales</taxon>
        <taxon>Theaceae</taxon>
        <taxon>Camellia</taxon>
    </lineage>
</organism>
<dbReference type="Proteomes" id="UP001060215">
    <property type="component" value="Chromosome 6"/>
</dbReference>
<dbReference type="EMBL" id="CM045763">
    <property type="protein sequence ID" value="KAI8024467.1"/>
    <property type="molecule type" value="Genomic_DNA"/>
</dbReference>